<name>A0A066UK45_9GAMM</name>
<dbReference type="Proteomes" id="UP000035860">
    <property type="component" value="Unassembled WGS sequence"/>
</dbReference>
<dbReference type="InterPro" id="IPR022644">
    <property type="entry name" value="De-COase2_N"/>
</dbReference>
<dbReference type="GO" id="GO:0009089">
    <property type="term" value="P:lysine biosynthetic process via diaminopimelate"/>
    <property type="evidence" value="ECO:0007669"/>
    <property type="project" value="UniProtKB-UniRule"/>
</dbReference>
<dbReference type="SUPFAM" id="SSF51419">
    <property type="entry name" value="PLP-binding barrel"/>
    <property type="match status" value="1"/>
</dbReference>
<dbReference type="PRINTS" id="PR01179">
    <property type="entry name" value="ODADCRBXLASE"/>
</dbReference>
<feature type="binding site" evidence="5">
    <location>
        <position position="341"/>
    </location>
    <ligand>
        <name>substrate</name>
    </ligand>
</feature>
<dbReference type="RefSeq" id="WP_036366710.1">
    <property type="nucleotide sequence ID" value="NZ_AOMT01000033.1"/>
</dbReference>
<dbReference type="PRINTS" id="PR01181">
    <property type="entry name" value="DAPDCRBXLASE"/>
</dbReference>
<dbReference type="InterPro" id="IPR000183">
    <property type="entry name" value="Orn/DAP/Arg_de-COase"/>
</dbReference>
<feature type="modified residue" description="N6-(pyridoxal phosphate)lysine" evidence="5 7">
    <location>
        <position position="85"/>
    </location>
</feature>
<dbReference type="CDD" id="cd06828">
    <property type="entry name" value="PLPDE_III_DapDC"/>
    <property type="match status" value="1"/>
</dbReference>
<feature type="binding site" evidence="5">
    <location>
        <position position="345"/>
    </location>
    <ligand>
        <name>substrate</name>
    </ligand>
</feature>
<dbReference type="Pfam" id="PF02784">
    <property type="entry name" value="Orn_Arg_deC_N"/>
    <property type="match status" value="1"/>
</dbReference>
<gene>
    <name evidence="5" type="primary">lysA</name>
    <name evidence="11" type="ORF">MBO_08526</name>
</gene>
<keyword evidence="5" id="KW-0028">Amino-acid biosynthesis</keyword>
<evidence type="ECO:0000256" key="5">
    <source>
        <dbReference type="HAMAP-Rule" id="MF_02120"/>
    </source>
</evidence>
<feature type="binding site" evidence="5">
    <location>
        <begin position="302"/>
        <end position="305"/>
    </location>
    <ligand>
        <name>pyridoxal 5'-phosphate</name>
        <dbReference type="ChEBI" id="CHEBI:597326"/>
    </ligand>
</feature>
<evidence type="ECO:0000256" key="2">
    <source>
        <dbReference type="ARBA" id="ARBA00022793"/>
    </source>
</evidence>
<feature type="domain" description="Orn/DAP/Arg decarboxylase 2 C-terminal" evidence="9">
    <location>
        <begin position="54"/>
        <end position="401"/>
    </location>
</feature>
<evidence type="ECO:0000259" key="9">
    <source>
        <dbReference type="Pfam" id="PF00278"/>
    </source>
</evidence>
<keyword evidence="5 8" id="KW-0457">Lysine biosynthesis</keyword>
<keyword evidence="3 5" id="KW-0663">Pyridoxal phosphate</keyword>
<evidence type="ECO:0000256" key="3">
    <source>
        <dbReference type="ARBA" id="ARBA00022898"/>
    </source>
</evidence>
<dbReference type="PANTHER" id="PTHR43727:SF2">
    <property type="entry name" value="GROUP IV DECARBOXYLASE"/>
    <property type="match status" value="1"/>
</dbReference>
<dbReference type="InterPro" id="IPR009006">
    <property type="entry name" value="Ala_racemase/Decarboxylase_C"/>
</dbReference>
<evidence type="ECO:0000256" key="1">
    <source>
        <dbReference type="ARBA" id="ARBA00001933"/>
    </source>
</evidence>
<feature type="binding site" evidence="5">
    <location>
        <position position="403"/>
    </location>
    <ligand>
        <name>substrate</name>
    </ligand>
</feature>
<protein>
    <recommendedName>
        <fullName evidence="5 6">Diaminopimelate decarboxylase</fullName>
        <shortName evidence="5">DAP decarboxylase</shortName>
        <shortName evidence="5">DAPDC</shortName>
        <ecNumber evidence="5 6">4.1.1.20</ecNumber>
    </recommendedName>
</protein>
<feature type="domain" description="Orn/DAP/Arg decarboxylase 2 N-terminal" evidence="10">
    <location>
        <begin position="73"/>
        <end position="309"/>
    </location>
</feature>
<evidence type="ECO:0000313" key="11">
    <source>
        <dbReference type="EMBL" id="KDN24544.1"/>
    </source>
</evidence>
<feature type="binding site" evidence="5">
    <location>
        <position position="403"/>
    </location>
    <ligand>
        <name>pyridoxal 5'-phosphate</name>
        <dbReference type="ChEBI" id="CHEBI:597326"/>
    </ligand>
</feature>
<comment type="catalytic activity">
    <reaction evidence="5 8">
        <text>meso-2,6-diaminopimelate + H(+) = L-lysine + CO2</text>
        <dbReference type="Rhea" id="RHEA:15101"/>
        <dbReference type="ChEBI" id="CHEBI:15378"/>
        <dbReference type="ChEBI" id="CHEBI:16526"/>
        <dbReference type="ChEBI" id="CHEBI:32551"/>
        <dbReference type="ChEBI" id="CHEBI:57791"/>
        <dbReference type="EC" id="4.1.1.20"/>
    </reaction>
</comment>
<comment type="similarity">
    <text evidence="5">Belongs to the Orn/Lys/Arg decarboxylase class-II family. LysA subfamily.</text>
</comment>
<dbReference type="UniPathway" id="UPA00034">
    <property type="reaction ID" value="UER00027"/>
</dbReference>
<dbReference type="NCBIfam" id="TIGR01048">
    <property type="entry name" value="lysA"/>
    <property type="match status" value="1"/>
</dbReference>
<evidence type="ECO:0000313" key="12">
    <source>
        <dbReference type="Proteomes" id="UP000035860"/>
    </source>
</evidence>
<dbReference type="InterPro" id="IPR002986">
    <property type="entry name" value="DAP_deCOOHase_LysA"/>
</dbReference>
<dbReference type="OrthoDB" id="9802241at2"/>
<comment type="caution">
    <text evidence="11">The sequence shown here is derived from an EMBL/GenBank/DDBJ whole genome shotgun (WGS) entry which is preliminary data.</text>
</comment>
<evidence type="ECO:0000256" key="8">
    <source>
        <dbReference type="RuleBase" id="RU003738"/>
    </source>
</evidence>
<dbReference type="PANTHER" id="PTHR43727">
    <property type="entry name" value="DIAMINOPIMELATE DECARBOXYLASE"/>
    <property type="match status" value="1"/>
</dbReference>
<dbReference type="InterPro" id="IPR029066">
    <property type="entry name" value="PLP-binding_barrel"/>
</dbReference>
<feature type="active site" description="Proton donor" evidence="7">
    <location>
        <position position="375"/>
    </location>
</feature>
<dbReference type="AlphaFoldDB" id="A0A066UK45"/>
<accession>A0A066UK45</accession>
<evidence type="ECO:0000256" key="6">
    <source>
        <dbReference type="NCBIfam" id="TIGR01048"/>
    </source>
</evidence>
<organism evidence="11 12">
    <name type="scientific">Moraxella bovoculi 237</name>
    <dbReference type="NCBI Taxonomy" id="743974"/>
    <lineage>
        <taxon>Bacteria</taxon>
        <taxon>Pseudomonadati</taxon>
        <taxon>Pseudomonadota</taxon>
        <taxon>Gammaproteobacteria</taxon>
        <taxon>Moraxellales</taxon>
        <taxon>Moraxellaceae</taxon>
        <taxon>Moraxella</taxon>
    </lineage>
</organism>
<keyword evidence="4 5" id="KW-0456">Lyase</keyword>
<dbReference type="Gene3D" id="2.40.37.10">
    <property type="entry name" value="Lyase, Ornithine Decarboxylase, Chain A, domain 1"/>
    <property type="match status" value="1"/>
</dbReference>
<evidence type="ECO:0000259" key="10">
    <source>
        <dbReference type="Pfam" id="PF02784"/>
    </source>
</evidence>
<dbReference type="GO" id="GO:0008836">
    <property type="term" value="F:diaminopimelate decarboxylase activity"/>
    <property type="evidence" value="ECO:0007669"/>
    <property type="project" value="UniProtKB-UniRule"/>
</dbReference>
<comment type="pathway">
    <text evidence="5 8">Amino-acid biosynthesis; L-lysine biosynthesis via DAP pathway; L-lysine from DL-2,6-diaminopimelate: step 1/1.</text>
</comment>
<dbReference type="InterPro" id="IPR022643">
    <property type="entry name" value="De-COase2_C"/>
</dbReference>
<keyword evidence="2 5" id="KW-0210">Decarboxylase</keyword>
<dbReference type="FunFam" id="3.20.20.10:FF:000003">
    <property type="entry name" value="Diaminopimelate decarboxylase"/>
    <property type="match status" value="1"/>
</dbReference>
<dbReference type="Gene3D" id="3.20.20.10">
    <property type="entry name" value="Alanine racemase"/>
    <property type="match status" value="1"/>
</dbReference>
<feature type="binding site" evidence="5">
    <location>
        <position position="264"/>
    </location>
    <ligand>
        <name>pyridoxal 5'-phosphate</name>
        <dbReference type="ChEBI" id="CHEBI:597326"/>
    </ligand>
</feature>
<dbReference type="eggNOG" id="COG0019">
    <property type="taxonomic scope" value="Bacteria"/>
</dbReference>
<evidence type="ECO:0000256" key="7">
    <source>
        <dbReference type="PIRSR" id="PIRSR600183-50"/>
    </source>
</evidence>
<feature type="binding site" evidence="5">
    <location>
        <position position="305"/>
    </location>
    <ligand>
        <name>substrate</name>
    </ligand>
</feature>
<comment type="subunit">
    <text evidence="5">Homodimer.</text>
</comment>
<proteinExistence type="inferred from homology"/>
<dbReference type="InterPro" id="IPR022657">
    <property type="entry name" value="De-COase2_CS"/>
</dbReference>
<comment type="function">
    <text evidence="5">Specifically catalyzes the decarboxylation of meso-diaminopimelate (meso-DAP) to L-lysine.</text>
</comment>
<dbReference type="SUPFAM" id="SSF50621">
    <property type="entry name" value="Alanine racemase C-terminal domain-like"/>
    <property type="match status" value="1"/>
</dbReference>
<feature type="binding site" evidence="5">
    <location>
        <position position="376"/>
    </location>
    <ligand>
        <name>substrate</name>
    </ligand>
</feature>
<reference evidence="11 12" key="1">
    <citation type="journal article" date="2014" name="Genome Announc.">
        <title>Draft Genome Sequence of Moraxella bovoculi Strain 237T (ATCC BAA-1259T) Isolated from a Calf with Infectious Bovine Keratoconjunctivitis.</title>
        <authorList>
            <person name="Calcutt M.J."/>
            <person name="Foecking M.F."/>
            <person name="Martin N.T."/>
            <person name="Mhlanga-Mutangadura T."/>
            <person name="Reilly T.J."/>
        </authorList>
    </citation>
    <scope>NUCLEOTIDE SEQUENCE [LARGE SCALE GENOMIC DNA]</scope>
    <source>
        <strain evidence="11 12">237</strain>
    </source>
</reference>
<dbReference type="InterPro" id="IPR022653">
    <property type="entry name" value="De-COase2_pyr-phos_BS"/>
</dbReference>
<keyword evidence="12" id="KW-1185">Reference proteome</keyword>
<dbReference type="EC" id="4.1.1.20" evidence="5 6"/>
<sequence>MTFSLVSQTQDGAMSIDAAKLTEYLPFIEYQDNTLYIDGVDTTELARLYGTPLYVYSKNALLANYAAYVESFSALNDVQICYAVKANSNLAVLSALAKAGAGFDIVSTGELARVIRAGGNPAQIVYSGVGKTASDIQTALEAGVGCFNVEALSELDTINIVAAELGKKAPIALRINPDVDAKTHPYISTGMKDNKFGIAHDVAIFAYEYANTLPNLDIIGIDCHIGSQLTEVKPFVDALDKVIELIDELFTRGIKLSHVDLGGGLGVRYIDENPASVHEFAEALLPKLLALQAKYKLGLHLEPGRNIAANAGVLLTRVDVLKPTEHKNFAIVDASMSELIRPALYDSVMAIIPAKLTDTQDNEQPQVWDVVGTVCESSDFLGKERALSLEVGTLLAVTGAGAYGFTMASNYNSRPRPAEVMTDNGAHRLVRVRENLDDLWRGEQL</sequence>
<dbReference type="Pfam" id="PF00278">
    <property type="entry name" value="Orn_DAP_Arg_deC"/>
    <property type="match status" value="1"/>
</dbReference>
<dbReference type="GO" id="GO:0030170">
    <property type="term" value="F:pyridoxal phosphate binding"/>
    <property type="evidence" value="ECO:0007669"/>
    <property type="project" value="UniProtKB-UniRule"/>
</dbReference>
<dbReference type="HAMAP" id="MF_02120">
    <property type="entry name" value="LysA"/>
    <property type="match status" value="1"/>
</dbReference>
<dbReference type="EMBL" id="AOMT01000033">
    <property type="protein sequence ID" value="KDN24544.1"/>
    <property type="molecule type" value="Genomic_DNA"/>
</dbReference>
<comment type="cofactor">
    <cofactor evidence="1 5 7 8">
        <name>pyridoxal 5'-phosphate</name>
        <dbReference type="ChEBI" id="CHEBI:597326"/>
    </cofactor>
</comment>
<evidence type="ECO:0000256" key="4">
    <source>
        <dbReference type="ARBA" id="ARBA00023239"/>
    </source>
</evidence>
<dbReference type="PROSITE" id="PS00879">
    <property type="entry name" value="ODR_DC_2_2"/>
    <property type="match status" value="1"/>
</dbReference>
<dbReference type="PROSITE" id="PS00878">
    <property type="entry name" value="ODR_DC_2_1"/>
    <property type="match status" value="1"/>
</dbReference>